<dbReference type="AlphaFoldDB" id="A0A9P1CGG4"/>
<protein>
    <submittedName>
        <fullName evidence="3">Uncharacterized protein</fullName>
    </submittedName>
</protein>
<evidence type="ECO:0000313" key="3">
    <source>
        <dbReference type="EMBL" id="CAI3990233.1"/>
    </source>
</evidence>
<feature type="compositionally biased region" description="Low complexity" evidence="2">
    <location>
        <begin position="12"/>
        <end position="27"/>
    </location>
</feature>
<gene>
    <name evidence="3" type="ORF">C1SCF055_LOCUS17237</name>
</gene>
<feature type="coiled-coil region" evidence="1">
    <location>
        <begin position="329"/>
        <end position="356"/>
    </location>
</feature>
<dbReference type="EMBL" id="CAMXCT010001447">
    <property type="protein sequence ID" value="CAI3990233.1"/>
    <property type="molecule type" value="Genomic_DNA"/>
</dbReference>
<dbReference type="EMBL" id="CAMXCT020001447">
    <property type="protein sequence ID" value="CAL1143608.1"/>
    <property type="molecule type" value="Genomic_DNA"/>
</dbReference>
<sequence>MASSPGVAGYPGSRRSSKSIGSVASSGEKGRLSKLKTCVCAASAQLGREKSRLLKLEQKYVQRANRVLEREEVVDDLDSEAMRKEEELVERREHFMLQELHVSQELEALQQSTREAQQLQAVLAERHHEVLRQERQQMRQQLRLSKRMERVDDTSRHICEERQRWQDRGEAVEQTELRLLEAETEALRGKLPLRCEALEEARRNGEELREEVASWQAKLEPIRRELQMKEADLDERCTSVARRKEELELREQRLAQRRVELEEAAERAPLAARQRKAELQNQLEELCEEVDQRQQMLQDIRCKKTERISTLRDDLAAAELSESAWRERCTSLETRKKQLLEQIQLEESQVQEKESGQ</sequence>
<feature type="region of interest" description="Disordered" evidence="2">
    <location>
        <begin position="1"/>
        <end position="33"/>
    </location>
</feature>
<organism evidence="3">
    <name type="scientific">Cladocopium goreaui</name>
    <dbReference type="NCBI Taxonomy" id="2562237"/>
    <lineage>
        <taxon>Eukaryota</taxon>
        <taxon>Sar</taxon>
        <taxon>Alveolata</taxon>
        <taxon>Dinophyceae</taxon>
        <taxon>Suessiales</taxon>
        <taxon>Symbiodiniaceae</taxon>
        <taxon>Cladocopium</taxon>
    </lineage>
</organism>
<reference evidence="4 5" key="2">
    <citation type="submission" date="2024-05" db="EMBL/GenBank/DDBJ databases">
        <authorList>
            <person name="Chen Y."/>
            <person name="Shah S."/>
            <person name="Dougan E. K."/>
            <person name="Thang M."/>
            <person name="Chan C."/>
        </authorList>
    </citation>
    <scope>NUCLEOTIDE SEQUENCE [LARGE SCALE GENOMIC DNA]</scope>
</reference>
<feature type="coiled-coil region" evidence="1">
    <location>
        <begin position="244"/>
        <end position="303"/>
    </location>
</feature>
<evidence type="ECO:0000313" key="4">
    <source>
        <dbReference type="EMBL" id="CAL4777545.1"/>
    </source>
</evidence>
<dbReference type="Proteomes" id="UP001152797">
    <property type="component" value="Unassembled WGS sequence"/>
</dbReference>
<keyword evidence="1" id="KW-0175">Coiled coil</keyword>
<evidence type="ECO:0000256" key="2">
    <source>
        <dbReference type="SAM" id="MobiDB-lite"/>
    </source>
</evidence>
<evidence type="ECO:0000256" key="1">
    <source>
        <dbReference type="SAM" id="Coils"/>
    </source>
</evidence>
<feature type="coiled-coil region" evidence="1">
    <location>
        <begin position="102"/>
        <end position="148"/>
    </location>
</feature>
<name>A0A9P1CGG4_9DINO</name>
<keyword evidence="5" id="KW-1185">Reference proteome</keyword>
<dbReference type="EMBL" id="CAMXCT030001447">
    <property type="protein sequence ID" value="CAL4777545.1"/>
    <property type="molecule type" value="Genomic_DNA"/>
</dbReference>
<reference evidence="3" key="1">
    <citation type="submission" date="2022-10" db="EMBL/GenBank/DDBJ databases">
        <authorList>
            <person name="Chen Y."/>
            <person name="Dougan E. K."/>
            <person name="Chan C."/>
            <person name="Rhodes N."/>
            <person name="Thang M."/>
        </authorList>
    </citation>
    <scope>NUCLEOTIDE SEQUENCE</scope>
</reference>
<accession>A0A9P1CGG4</accession>
<evidence type="ECO:0000313" key="5">
    <source>
        <dbReference type="Proteomes" id="UP001152797"/>
    </source>
</evidence>
<proteinExistence type="predicted"/>
<comment type="caution">
    <text evidence="3">The sequence shown here is derived from an EMBL/GenBank/DDBJ whole genome shotgun (WGS) entry which is preliminary data.</text>
</comment>